<evidence type="ECO:0000256" key="5">
    <source>
        <dbReference type="ARBA" id="ARBA00023002"/>
    </source>
</evidence>
<evidence type="ECO:0000313" key="10">
    <source>
        <dbReference type="EMBL" id="MYL83528.1"/>
    </source>
</evidence>
<proteinExistence type="inferred from homology"/>
<dbReference type="InterPro" id="IPR036188">
    <property type="entry name" value="FAD/NAD-bd_sf"/>
</dbReference>
<comment type="similarity">
    <text evidence="2 6">Belongs to the FAD-dependent glycerol-3-phosphate dehydrogenase family.</text>
</comment>
<dbReference type="PROSITE" id="PS00978">
    <property type="entry name" value="FAD_G3PDH_2"/>
    <property type="match status" value="1"/>
</dbReference>
<feature type="region of interest" description="Disordered" evidence="7">
    <location>
        <begin position="553"/>
        <end position="575"/>
    </location>
</feature>
<sequence>MNRQEHLNRLKDGEPFDLLVIGGGATGCGIALDAATRGLRVALIERDDFAQGTSSKSTKLVHGGVRYLEKAILKADKDQFNLVREGLRERGRLLRNAPHLAHAIRLMTPVKTWFEAAYIFAGLVLYDLLAGRLSLGRSRLVTRATAQKLFPQLNLDGYVAAVSYTDGQFNDARMAVTLARTAAAHGAVCVNHVEVTGLVKEGGRIRGAQVRDRLDGRTWTVAAKGVVNAAGPFADAVRRLDDPQAPDTLKVSSGIHILLKAGTTPDDLSLMIPSTEDGRVLFMIPWQGHVLFGTTDEPATVAFDPVPQRKDVDYLLRYASAYLRRPVTREDILAVWDGLRPLVFDPKKKSTQELARTHVLTQSPSGLLTMAGGKWTSYRAMAEDAVDAACLAFGLGQGRACVTQELRLLGSQSYYPDGWRDLAARQRIAPDLARSLFALYGDEAGQVLALGRDPELLQPIHPAHPYIGAQVVFAVRREMAEHVSDVLLRRLPLGLVDMAHALEAAPVVAAIMGRELGWDETRRVSEVDSVRRLLEAWFSGQTPDAGRQAHTAAEADLEGQSLLRSREKRPTAHVM</sequence>
<evidence type="ECO:0000256" key="1">
    <source>
        <dbReference type="ARBA" id="ARBA00001974"/>
    </source>
</evidence>
<gene>
    <name evidence="10" type="ORF">GTA51_10375</name>
</gene>
<name>A0A7C9MIX6_9BACT</name>
<keyword evidence="11" id="KW-1185">Reference proteome</keyword>
<dbReference type="PROSITE" id="PS00977">
    <property type="entry name" value="FAD_G3PDH_1"/>
    <property type="match status" value="1"/>
</dbReference>
<dbReference type="InterPro" id="IPR006076">
    <property type="entry name" value="FAD-dep_OxRdtase"/>
</dbReference>
<dbReference type="Proteomes" id="UP000482487">
    <property type="component" value="Unassembled WGS sequence"/>
</dbReference>
<dbReference type="RefSeq" id="WP_160960871.1">
    <property type="nucleotide sequence ID" value="NZ_WVUD01000016.1"/>
</dbReference>
<evidence type="ECO:0000259" key="8">
    <source>
        <dbReference type="Pfam" id="PF01266"/>
    </source>
</evidence>
<dbReference type="AlphaFoldDB" id="A0A7C9MIX6"/>
<dbReference type="EMBL" id="WVUD01000016">
    <property type="protein sequence ID" value="MYL83528.1"/>
    <property type="molecule type" value="Genomic_DNA"/>
</dbReference>
<comment type="catalytic activity">
    <reaction evidence="6">
        <text>a quinone + sn-glycerol 3-phosphate = dihydroxyacetone phosphate + a quinol</text>
        <dbReference type="Rhea" id="RHEA:18977"/>
        <dbReference type="ChEBI" id="CHEBI:24646"/>
        <dbReference type="ChEBI" id="CHEBI:57597"/>
        <dbReference type="ChEBI" id="CHEBI:57642"/>
        <dbReference type="ChEBI" id="CHEBI:132124"/>
        <dbReference type="EC" id="1.1.5.3"/>
    </reaction>
</comment>
<dbReference type="GO" id="GO:0009331">
    <property type="term" value="C:glycerol-3-phosphate dehydrogenase (FAD) complex"/>
    <property type="evidence" value="ECO:0007669"/>
    <property type="project" value="UniProtKB-UniRule"/>
</dbReference>
<feature type="domain" description="Alpha-glycerophosphate oxidase C-terminal" evidence="9">
    <location>
        <begin position="401"/>
        <end position="523"/>
    </location>
</feature>
<dbReference type="Gene3D" id="3.30.9.10">
    <property type="entry name" value="D-Amino Acid Oxidase, subunit A, domain 2"/>
    <property type="match status" value="1"/>
</dbReference>
<evidence type="ECO:0000313" key="11">
    <source>
        <dbReference type="Proteomes" id="UP000482487"/>
    </source>
</evidence>
<dbReference type="Gene3D" id="3.50.50.60">
    <property type="entry name" value="FAD/NAD(P)-binding domain"/>
    <property type="match status" value="1"/>
</dbReference>
<evidence type="ECO:0000256" key="3">
    <source>
        <dbReference type="ARBA" id="ARBA00022630"/>
    </source>
</evidence>
<feature type="domain" description="FAD dependent oxidoreductase" evidence="8">
    <location>
        <begin position="17"/>
        <end position="378"/>
    </location>
</feature>
<evidence type="ECO:0000256" key="2">
    <source>
        <dbReference type="ARBA" id="ARBA00007330"/>
    </source>
</evidence>
<dbReference type="Gene3D" id="1.10.8.870">
    <property type="entry name" value="Alpha-glycerophosphate oxidase, cap domain"/>
    <property type="match status" value="1"/>
</dbReference>
<dbReference type="GO" id="GO:0006072">
    <property type="term" value="P:glycerol-3-phosphate metabolic process"/>
    <property type="evidence" value="ECO:0007669"/>
    <property type="project" value="UniProtKB-UniRule"/>
</dbReference>
<dbReference type="InterPro" id="IPR038299">
    <property type="entry name" value="DAO_C_sf"/>
</dbReference>
<accession>A0A7C9MIX6</accession>
<dbReference type="PROSITE" id="PS51257">
    <property type="entry name" value="PROKAR_LIPOPROTEIN"/>
    <property type="match status" value="1"/>
</dbReference>
<dbReference type="GO" id="GO:0004368">
    <property type="term" value="F:glycerol-3-phosphate dehydrogenase (quinone) activity"/>
    <property type="evidence" value="ECO:0007669"/>
    <property type="project" value="UniProtKB-EC"/>
</dbReference>
<evidence type="ECO:0000256" key="4">
    <source>
        <dbReference type="ARBA" id="ARBA00022827"/>
    </source>
</evidence>
<dbReference type="PANTHER" id="PTHR11985">
    <property type="entry name" value="GLYCEROL-3-PHOSPHATE DEHYDROGENASE"/>
    <property type="match status" value="1"/>
</dbReference>
<keyword evidence="4" id="KW-0274">FAD</keyword>
<feature type="compositionally biased region" description="Basic and acidic residues" evidence="7">
    <location>
        <begin position="564"/>
        <end position="575"/>
    </location>
</feature>
<dbReference type="InterPro" id="IPR000447">
    <property type="entry name" value="G3P_DH_FAD-dep"/>
</dbReference>
<reference evidence="10 11" key="1">
    <citation type="submission" date="2020-01" db="EMBL/GenBank/DDBJ databases">
        <title>Genome sequence of Desulfovibrio aerotolerans DSM 16695(T).</title>
        <authorList>
            <person name="Karnachuk O."/>
            <person name="Avakyan M."/>
            <person name="Mardanov A."/>
            <person name="Kadnikov V."/>
            <person name="Ravin N."/>
        </authorList>
    </citation>
    <scope>NUCLEOTIDE SEQUENCE [LARGE SCALE GENOMIC DNA]</scope>
    <source>
        <strain evidence="10 11">DSM 16695</strain>
    </source>
</reference>
<organism evidence="10 11">
    <name type="scientific">Solidesulfovibrio aerotolerans</name>
    <dbReference type="NCBI Taxonomy" id="295255"/>
    <lineage>
        <taxon>Bacteria</taxon>
        <taxon>Pseudomonadati</taxon>
        <taxon>Thermodesulfobacteriota</taxon>
        <taxon>Desulfovibrionia</taxon>
        <taxon>Desulfovibrionales</taxon>
        <taxon>Desulfovibrionaceae</taxon>
        <taxon>Solidesulfovibrio</taxon>
    </lineage>
</organism>
<dbReference type="SUPFAM" id="SSF51905">
    <property type="entry name" value="FAD/NAD(P)-binding domain"/>
    <property type="match status" value="1"/>
</dbReference>
<keyword evidence="5 6" id="KW-0560">Oxidoreductase</keyword>
<evidence type="ECO:0000256" key="6">
    <source>
        <dbReference type="RuleBase" id="RU361217"/>
    </source>
</evidence>
<dbReference type="PRINTS" id="PR01001">
    <property type="entry name" value="FADG3PDH"/>
</dbReference>
<protein>
    <recommendedName>
        <fullName evidence="6">Glycerol-3-phosphate dehydrogenase</fullName>
        <ecNumber evidence="6">1.1.5.3</ecNumber>
    </recommendedName>
</protein>
<evidence type="ECO:0000256" key="7">
    <source>
        <dbReference type="SAM" id="MobiDB-lite"/>
    </source>
</evidence>
<dbReference type="Pfam" id="PF16901">
    <property type="entry name" value="DAO_C"/>
    <property type="match status" value="1"/>
</dbReference>
<dbReference type="EC" id="1.1.5.3" evidence="6"/>
<dbReference type="Pfam" id="PF01266">
    <property type="entry name" value="DAO"/>
    <property type="match status" value="1"/>
</dbReference>
<dbReference type="OrthoDB" id="9766796at2"/>
<evidence type="ECO:0000259" key="9">
    <source>
        <dbReference type="Pfam" id="PF16901"/>
    </source>
</evidence>
<keyword evidence="3 6" id="KW-0285">Flavoprotein</keyword>
<comment type="cofactor">
    <cofactor evidence="1 6">
        <name>FAD</name>
        <dbReference type="ChEBI" id="CHEBI:57692"/>
    </cofactor>
</comment>
<dbReference type="InterPro" id="IPR031656">
    <property type="entry name" value="DAO_C"/>
</dbReference>
<comment type="caution">
    <text evidence="10">The sequence shown here is derived from an EMBL/GenBank/DDBJ whole genome shotgun (WGS) entry which is preliminary data.</text>
</comment>
<dbReference type="PANTHER" id="PTHR11985:SF15">
    <property type="entry name" value="GLYCEROL-3-PHOSPHATE DEHYDROGENASE, MITOCHONDRIAL"/>
    <property type="match status" value="1"/>
</dbReference>